<evidence type="ECO:0000256" key="3">
    <source>
        <dbReference type="ARBA" id="ARBA00001954"/>
    </source>
</evidence>
<keyword evidence="6" id="KW-0507">mRNA processing</keyword>
<keyword evidence="11" id="KW-0464">Manganese</keyword>
<evidence type="ECO:0000259" key="13">
    <source>
        <dbReference type="SMART" id="SM01124"/>
    </source>
</evidence>
<dbReference type="Proteomes" id="UP000886653">
    <property type="component" value="Unassembled WGS sequence"/>
</dbReference>
<evidence type="ECO:0000256" key="2">
    <source>
        <dbReference type="ARBA" id="ARBA00001947"/>
    </source>
</evidence>
<comment type="subcellular location">
    <subcellularLocation>
        <location evidence="4">Nucleus</location>
    </subcellularLocation>
</comment>
<proteinExistence type="inferred from homology"/>
<dbReference type="GO" id="GO:0008419">
    <property type="term" value="F:RNA lariat debranching enzyme activity"/>
    <property type="evidence" value="ECO:0007669"/>
    <property type="project" value="TreeGrafter"/>
</dbReference>
<evidence type="ECO:0000256" key="8">
    <source>
        <dbReference type="ARBA" id="ARBA00022801"/>
    </source>
</evidence>
<dbReference type="FunFam" id="3.60.21.10:FF:000035">
    <property type="entry name" value="Lariat debranching enzyme"/>
    <property type="match status" value="1"/>
</dbReference>
<dbReference type="GO" id="GO:0000398">
    <property type="term" value="P:mRNA splicing, via spliceosome"/>
    <property type="evidence" value="ECO:0007669"/>
    <property type="project" value="TreeGrafter"/>
</dbReference>
<accession>A0A9P6NHA2</accession>
<dbReference type="SUPFAM" id="SSF56300">
    <property type="entry name" value="Metallo-dependent phosphatases"/>
    <property type="match status" value="1"/>
</dbReference>
<feature type="non-terminal residue" evidence="14">
    <location>
        <position position="1"/>
    </location>
</feature>
<comment type="similarity">
    <text evidence="5">Belongs to the lariat debranching enzyme family.</text>
</comment>
<dbReference type="CDD" id="cd00844">
    <property type="entry name" value="MPP_Dbr1_N"/>
    <property type="match status" value="1"/>
</dbReference>
<dbReference type="GO" id="GO:0046872">
    <property type="term" value="F:metal ion binding"/>
    <property type="evidence" value="ECO:0007669"/>
    <property type="project" value="UniProtKB-KW"/>
</dbReference>
<comment type="cofactor">
    <cofactor evidence="1">
        <name>Mn(2+)</name>
        <dbReference type="ChEBI" id="CHEBI:29035"/>
    </cofactor>
</comment>
<dbReference type="SMART" id="SM01124">
    <property type="entry name" value="DBR1"/>
    <property type="match status" value="1"/>
</dbReference>
<dbReference type="PANTHER" id="PTHR12849:SF0">
    <property type="entry name" value="LARIAT DEBRANCHING ENZYME"/>
    <property type="match status" value="1"/>
</dbReference>
<organism evidence="14 15">
    <name type="scientific">Cronartium quercuum f. sp. fusiforme G11</name>
    <dbReference type="NCBI Taxonomy" id="708437"/>
    <lineage>
        <taxon>Eukaryota</taxon>
        <taxon>Fungi</taxon>
        <taxon>Dikarya</taxon>
        <taxon>Basidiomycota</taxon>
        <taxon>Pucciniomycotina</taxon>
        <taxon>Pucciniomycetes</taxon>
        <taxon>Pucciniales</taxon>
        <taxon>Coleosporiaceae</taxon>
        <taxon>Cronartium</taxon>
    </lineage>
</organism>
<evidence type="ECO:0000256" key="6">
    <source>
        <dbReference type="ARBA" id="ARBA00022664"/>
    </source>
</evidence>
<evidence type="ECO:0000256" key="10">
    <source>
        <dbReference type="ARBA" id="ARBA00023004"/>
    </source>
</evidence>
<dbReference type="InterPro" id="IPR004843">
    <property type="entry name" value="Calcineurin-like_PHP"/>
</dbReference>
<dbReference type="GO" id="GO:0005634">
    <property type="term" value="C:nucleus"/>
    <property type="evidence" value="ECO:0007669"/>
    <property type="project" value="UniProtKB-SubCell"/>
</dbReference>
<keyword evidence="7" id="KW-0479">Metal-binding</keyword>
<protein>
    <recommendedName>
        <fullName evidence="13">Lariat debranching enzyme C-terminal domain-containing protein</fullName>
    </recommendedName>
</protein>
<name>A0A9P6NHA2_9BASI</name>
<keyword evidence="12" id="KW-0539">Nucleus</keyword>
<dbReference type="Pfam" id="PF00149">
    <property type="entry name" value="Metallophos"/>
    <property type="match status" value="1"/>
</dbReference>
<evidence type="ECO:0000256" key="4">
    <source>
        <dbReference type="ARBA" id="ARBA00004123"/>
    </source>
</evidence>
<keyword evidence="8" id="KW-0378">Hydrolase</keyword>
<comment type="cofactor">
    <cofactor evidence="2">
        <name>Zn(2+)</name>
        <dbReference type="ChEBI" id="CHEBI:29105"/>
    </cofactor>
</comment>
<evidence type="ECO:0000256" key="11">
    <source>
        <dbReference type="ARBA" id="ARBA00023211"/>
    </source>
</evidence>
<dbReference type="EMBL" id="MU167315">
    <property type="protein sequence ID" value="KAG0143615.1"/>
    <property type="molecule type" value="Genomic_DNA"/>
</dbReference>
<dbReference type="PANTHER" id="PTHR12849">
    <property type="entry name" value="RNA LARIAT DEBRANCHING ENZYME"/>
    <property type="match status" value="1"/>
</dbReference>
<keyword evidence="9" id="KW-0862">Zinc</keyword>
<feature type="domain" description="Lariat debranching enzyme C-terminal" evidence="13">
    <location>
        <begin position="294"/>
        <end position="442"/>
    </location>
</feature>
<evidence type="ECO:0000256" key="7">
    <source>
        <dbReference type="ARBA" id="ARBA00022723"/>
    </source>
</evidence>
<dbReference type="InterPro" id="IPR041816">
    <property type="entry name" value="Dbr1_N"/>
</dbReference>
<evidence type="ECO:0000256" key="5">
    <source>
        <dbReference type="ARBA" id="ARBA00006045"/>
    </source>
</evidence>
<comment type="cofactor">
    <cofactor evidence="3">
        <name>Fe(2+)</name>
        <dbReference type="ChEBI" id="CHEBI:29033"/>
    </cofactor>
</comment>
<comment type="caution">
    <text evidence="14">The sequence shown here is derived from an EMBL/GenBank/DDBJ whole genome shotgun (WGS) entry which is preliminary data.</text>
</comment>
<reference evidence="14" key="1">
    <citation type="submission" date="2013-11" db="EMBL/GenBank/DDBJ databases">
        <title>Genome sequence of the fusiform rust pathogen reveals effectors for host alternation and coevolution with pine.</title>
        <authorList>
            <consortium name="DOE Joint Genome Institute"/>
            <person name="Smith K."/>
            <person name="Pendleton A."/>
            <person name="Kubisiak T."/>
            <person name="Anderson C."/>
            <person name="Salamov A."/>
            <person name="Aerts A."/>
            <person name="Riley R."/>
            <person name="Clum A."/>
            <person name="Lindquist E."/>
            <person name="Ence D."/>
            <person name="Campbell M."/>
            <person name="Kronenberg Z."/>
            <person name="Feau N."/>
            <person name="Dhillon B."/>
            <person name="Hamelin R."/>
            <person name="Burleigh J."/>
            <person name="Smith J."/>
            <person name="Yandell M."/>
            <person name="Nelson C."/>
            <person name="Grigoriev I."/>
            <person name="Davis J."/>
        </authorList>
    </citation>
    <scope>NUCLEOTIDE SEQUENCE</scope>
    <source>
        <strain evidence="14">G11</strain>
    </source>
</reference>
<dbReference type="OrthoDB" id="407609at2759"/>
<keyword evidence="10" id="KW-0408">Iron</keyword>
<evidence type="ECO:0000313" key="14">
    <source>
        <dbReference type="EMBL" id="KAG0143615.1"/>
    </source>
</evidence>
<keyword evidence="15" id="KW-1185">Reference proteome</keyword>
<gene>
    <name evidence="14" type="ORF">CROQUDRAFT_48625</name>
</gene>
<dbReference type="Pfam" id="PF05011">
    <property type="entry name" value="DBR1"/>
    <property type="match status" value="1"/>
</dbReference>
<dbReference type="AlphaFoldDB" id="A0A9P6NHA2"/>
<evidence type="ECO:0000256" key="1">
    <source>
        <dbReference type="ARBA" id="ARBA00001936"/>
    </source>
</evidence>
<evidence type="ECO:0000313" key="15">
    <source>
        <dbReference type="Proteomes" id="UP000886653"/>
    </source>
</evidence>
<dbReference type="InterPro" id="IPR007708">
    <property type="entry name" value="DBR1_C"/>
</dbReference>
<dbReference type="InterPro" id="IPR029052">
    <property type="entry name" value="Metallo-depent_PP-like"/>
</dbReference>
<evidence type="ECO:0000256" key="12">
    <source>
        <dbReference type="ARBA" id="ARBA00023242"/>
    </source>
</evidence>
<sequence length="451" mass="50593">IAIEGCCHGELDNIYATIDQAVKQTGSPPPDLLICCGDFQAFRNRSDLNTFAAPVKYRQMGDFWKYYNGEKVAPILTVFVGGNHEASGYLWELFHGGWAAPNIYFLGIAGSIILKKTLQDGSVHKIRISGASGIYKRHDYRTGHHERLPYDNSTIRSIYHIREYDVFRLKQLPLSSCDIFVSHDWPVGIEQFGDTAQLIRAKPFFKDEIASNTLGSPPLMEILEVVKPSYWFSAHLHVKFAALVRHPQQGKLLNPTQGHGETSSVLNPDELHIDVDISSAETFTPKSLDANASVPVRMTRFLALDKCMPRKDFLQIIDIPLEESNRERAIGIATGNPGVALHFDPHWLAITRAFHSQLPLSKYENQRLPINPVTAQEMVDNELRWVETTLAGSSLKIDDVQQFTKTAPGLGDPGGDDPGQPFWYTNPQTIAFTKFLQIENKINPQPTQEET</sequence>
<evidence type="ECO:0000256" key="9">
    <source>
        <dbReference type="ARBA" id="ARBA00022833"/>
    </source>
</evidence>